<comment type="subcellular location">
    <subcellularLocation>
        <location evidence="1 7">Cell membrane</location>
        <topology evidence="1 7">Multi-pass membrane protein</topology>
    </subcellularLocation>
</comment>
<evidence type="ECO:0000256" key="4">
    <source>
        <dbReference type="ARBA" id="ARBA00022692"/>
    </source>
</evidence>
<evidence type="ECO:0000256" key="3">
    <source>
        <dbReference type="ARBA" id="ARBA00022475"/>
    </source>
</evidence>
<dbReference type="PROSITE" id="PS50928">
    <property type="entry name" value="ABC_TM1"/>
    <property type="match status" value="1"/>
</dbReference>
<dbReference type="InterPro" id="IPR000515">
    <property type="entry name" value="MetI-like"/>
</dbReference>
<gene>
    <name evidence="9" type="ORF">HMPREF9470_02683</name>
</gene>
<keyword evidence="6 7" id="KW-0472">Membrane</keyword>
<dbReference type="PANTHER" id="PTHR43005:SF1">
    <property type="entry name" value="SPERMIDINE_PUTRESCINE TRANSPORT SYSTEM PERMEASE PROTEIN"/>
    <property type="match status" value="1"/>
</dbReference>
<evidence type="ECO:0000256" key="2">
    <source>
        <dbReference type="ARBA" id="ARBA00022448"/>
    </source>
</evidence>
<dbReference type="InterPro" id="IPR035906">
    <property type="entry name" value="MetI-like_sf"/>
</dbReference>
<feature type="domain" description="ABC transmembrane type-1" evidence="8">
    <location>
        <begin position="81"/>
        <end position="296"/>
    </location>
</feature>
<evidence type="ECO:0000256" key="7">
    <source>
        <dbReference type="RuleBase" id="RU363032"/>
    </source>
</evidence>
<evidence type="ECO:0000259" key="8">
    <source>
        <dbReference type="PROSITE" id="PS50928"/>
    </source>
</evidence>
<sequence length="306" mass="34583">MIRKKKVPIYNRYTKREIMAGYCFILPAAVFLALIVIYPLIYNLSMSFHEVTLETFRGGQPFIGLENYKEVLAMPMVRKAIWNTIYFTVMSIIFQFVIGFALALLFSKAFRLSKISRGLLMVCWLVPVIVFASVWKWIFAGDGSGILNYFLTQLHIVKAPVSWLTTERGAMTALIITNIWRGVPFNMLLLATGLTTLPEELFEAAAIDGANRIQRFRHITLPLLKPTILSVVTLGFIYTFKAFDLIYIMTNGGPLDSTQILATASYKLTFSNFEFGQGAAVANIMLILLLVVAIFNLKLMEKDEVM</sequence>
<evidence type="ECO:0000256" key="5">
    <source>
        <dbReference type="ARBA" id="ARBA00022989"/>
    </source>
</evidence>
<name>A0A0J9C287_9FIRM</name>
<comment type="similarity">
    <text evidence="7">Belongs to the binding-protein-dependent transport system permease family.</text>
</comment>
<evidence type="ECO:0000313" key="9">
    <source>
        <dbReference type="EMBL" id="KMW18579.1"/>
    </source>
</evidence>
<accession>A0A0J9C287</accession>
<dbReference type="GeneID" id="93163173"/>
<organism evidence="9 10">
    <name type="scientific">[Clostridium] citroniae WAL-19142</name>
    <dbReference type="NCBI Taxonomy" id="742734"/>
    <lineage>
        <taxon>Bacteria</taxon>
        <taxon>Bacillati</taxon>
        <taxon>Bacillota</taxon>
        <taxon>Clostridia</taxon>
        <taxon>Lachnospirales</taxon>
        <taxon>Lachnospiraceae</taxon>
        <taxon>Enterocloster</taxon>
    </lineage>
</organism>
<feature type="transmembrane region" description="Helical" evidence="7">
    <location>
        <begin position="84"/>
        <end position="106"/>
    </location>
</feature>
<proteinExistence type="inferred from homology"/>
<dbReference type="PANTHER" id="PTHR43005">
    <property type="entry name" value="BLR7065 PROTEIN"/>
    <property type="match status" value="1"/>
</dbReference>
<feature type="transmembrane region" description="Helical" evidence="7">
    <location>
        <begin position="228"/>
        <end position="249"/>
    </location>
</feature>
<feature type="transmembrane region" description="Helical" evidence="7">
    <location>
        <begin position="275"/>
        <end position="297"/>
    </location>
</feature>
<dbReference type="GO" id="GO:0005886">
    <property type="term" value="C:plasma membrane"/>
    <property type="evidence" value="ECO:0007669"/>
    <property type="project" value="UniProtKB-SubCell"/>
</dbReference>
<feature type="transmembrane region" description="Helical" evidence="7">
    <location>
        <begin position="118"/>
        <end position="138"/>
    </location>
</feature>
<evidence type="ECO:0000313" key="10">
    <source>
        <dbReference type="Proteomes" id="UP000037392"/>
    </source>
</evidence>
<dbReference type="Pfam" id="PF00528">
    <property type="entry name" value="BPD_transp_1"/>
    <property type="match status" value="1"/>
</dbReference>
<reference evidence="9 10" key="1">
    <citation type="submission" date="2011-04" db="EMBL/GenBank/DDBJ databases">
        <title>The Genome Sequence of Clostridium citroniae WAL-19142.</title>
        <authorList>
            <consortium name="The Broad Institute Genome Sequencing Platform"/>
            <person name="Earl A."/>
            <person name="Ward D."/>
            <person name="Feldgarden M."/>
            <person name="Gevers D."/>
            <person name="Warren Y.A."/>
            <person name="Tyrrell K.L."/>
            <person name="Citron D.M."/>
            <person name="Goldstein E.J."/>
            <person name="Daigneault M."/>
            <person name="Allen-Vercoe E."/>
            <person name="Young S.K."/>
            <person name="Zeng Q."/>
            <person name="Gargeya S."/>
            <person name="Fitzgerald M."/>
            <person name="Haas B."/>
            <person name="Abouelleil A."/>
            <person name="Alvarado L."/>
            <person name="Arachchi H.M."/>
            <person name="Berlin A."/>
            <person name="Brown A."/>
            <person name="Chapman S.B."/>
            <person name="Chen Z."/>
            <person name="Dunbar C."/>
            <person name="Freedman E."/>
            <person name="Gearin G."/>
            <person name="Gellesch M."/>
            <person name="Goldberg J."/>
            <person name="Griggs A."/>
            <person name="Gujja S."/>
            <person name="Heilman E.R."/>
            <person name="Heiman D."/>
            <person name="Howarth C."/>
            <person name="Larson L."/>
            <person name="Lui A."/>
            <person name="MacDonald P.J."/>
            <person name="Mehta T."/>
            <person name="Montmayeur A."/>
            <person name="Murphy C."/>
            <person name="Neiman D."/>
            <person name="Pearson M."/>
            <person name="Priest M."/>
            <person name="Roberts A."/>
            <person name="Saif S."/>
            <person name="Shea T."/>
            <person name="Shenoy N."/>
            <person name="Sisk P."/>
            <person name="Stolte C."/>
            <person name="Sykes S."/>
            <person name="White J."/>
            <person name="Yandava C."/>
            <person name="Wortman J."/>
            <person name="Nusbaum C."/>
            <person name="Birren B."/>
        </authorList>
    </citation>
    <scope>NUCLEOTIDE SEQUENCE [LARGE SCALE GENOMIC DNA]</scope>
    <source>
        <strain evidence="9 10">WAL-19142</strain>
    </source>
</reference>
<evidence type="ECO:0000256" key="1">
    <source>
        <dbReference type="ARBA" id="ARBA00004651"/>
    </source>
</evidence>
<keyword evidence="2 7" id="KW-0813">Transport</keyword>
<keyword evidence="3" id="KW-1003">Cell membrane</keyword>
<dbReference type="PATRIC" id="fig|742734.4.peg.2880"/>
<dbReference type="AlphaFoldDB" id="A0A0J9C287"/>
<evidence type="ECO:0000256" key="6">
    <source>
        <dbReference type="ARBA" id="ARBA00023136"/>
    </source>
</evidence>
<dbReference type="Proteomes" id="UP000037392">
    <property type="component" value="Unassembled WGS sequence"/>
</dbReference>
<protein>
    <recommendedName>
        <fullName evidence="8">ABC transmembrane type-1 domain-containing protein</fullName>
    </recommendedName>
</protein>
<dbReference type="CDD" id="cd06261">
    <property type="entry name" value="TM_PBP2"/>
    <property type="match status" value="1"/>
</dbReference>
<dbReference type="Gene3D" id="1.10.3720.10">
    <property type="entry name" value="MetI-like"/>
    <property type="match status" value="1"/>
</dbReference>
<dbReference type="GO" id="GO:0055085">
    <property type="term" value="P:transmembrane transport"/>
    <property type="evidence" value="ECO:0007669"/>
    <property type="project" value="InterPro"/>
</dbReference>
<dbReference type="SUPFAM" id="SSF161098">
    <property type="entry name" value="MetI-like"/>
    <property type="match status" value="1"/>
</dbReference>
<dbReference type="RefSeq" id="WP_007865803.1">
    <property type="nucleotide sequence ID" value="NZ_KQ235878.1"/>
</dbReference>
<dbReference type="EMBL" id="ADLK01000022">
    <property type="protein sequence ID" value="KMW18579.1"/>
    <property type="molecule type" value="Genomic_DNA"/>
</dbReference>
<feature type="transmembrane region" description="Helical" evidence="7">
    <location>
        <begin position="21"/>
        <end position="41"/>
    </location>
</feature>
<comment type="caution">
    <text evidence="9">The sequence shown here is derived from an EMBL/GenBank/DDBJ whole genome shotgun (WGS) entry which is preliminary data.</text>
</comment>
<keyword evidence="4 7" id="KW-0812">Transmembrane</keyword>
<keyword evidence="5 7" id="KW-1133">Transmembrane helix</keyword>